<evidence type="ECO:0000313" key="4">
    <source>
        <dbReference type="EMBL" id="MCE8050735.1"/>
    </source>
</evidence>
<feature type="domain" description="Microcystin LR degradation protein MlrC N-terminal" evidence="3">
    <location>
        <begin position="4"/>
        <end position="293"/>
    </location>
</feature>
<dbReference type="GO" id="GO:0006508">
    <property type="term" value="P:proteolysis"/>
    <property type="evidence" value="ECO:0007669"/>
    <property type="project" value="UniProtKB-KW"/>
</dbReference>
<evidence type="ECO:0000259" key="3">
    <source>
        <dbReference type="Pfam" id="PF07364"/>
    </source>
</evidence>
<reference evidence="4" key="1">
    <citation type="submission" date="2020-05" db="EMBL/GenBank/DDBJ databases">
        <authorList>
            <person name="Wang L."/>
            <person name="Shao Z."/>
        </authorList>
    </citation>
    <scope>NUCLEOTIDE SEQUENCE</scope>
    <source>
        <strain evidence="4">MCCC 1A05776</strain>
    </source>
</reference>
<dbReference type="Pfam" id="PF07171">
    <property type="entry name" value="MlrC_C"/>
    <property type="match status" value="1"/>
</dbReference>
<dbReference type="GO" id="GO:0008237">
    <property type="term" value="F:metallopeptidase activity"/>
    <property type="evidence" value="ECO:0007669"/>
    <property type="project" value="UniProtKB-KW"/>
</dbReference>
<dbReference type="InterPro" id="IPR015995">
    <property type="entry name" value="MlrC_N"/>
</dbReference>
<dbReference type="GO" id="GO:0046872">
    <property type="term" value="F:metal ion binding"/>
    <property type="evidence" value="ECO:0007669"/>
    <property type="project" value="UniProtKB-KW"/>
</dbReference>
<protein>
    <recommendedName>
        <fullName evidence="1">Microcystinase C</fullName>
        <shortName evidence="1">MlrC</shortName>
    </recommendedName>
</protein>
<evidence type="ECO:0000259" key="2">
    <source>
        <dbReference type="Pfam" id="PF07171"/>
    </source>
</evidence>
<dbReference type="Proteomes" id="UP001320178">
    <property type="component" value="Unassembled WGS sequence"/>
</dbReference>
<dbReference type="AlphaFoldDB" id="A0AAW4YQY7"/>
<keyword evidence="1" id="KW-0479">Metal-binding</keyword>
<dbReference type="Pfam" id="PF07364">
    <property type="entry name" value="DUF1485"/>
    <property type="match status" value="1"/>
</dbReference>
<keyword evidence="1" id="KW-0378">Hydrolase</keyword>
<comment type="function">
    <text evidence="1">Involved in peptidolytic degradation of cyclic heptapeptide hepatotoxin microcystin (MC).</text>
</comment>
<evidence type="ECO:0000256" key="1">
    <source>
        <dbReference type="PIRNR" id="PIRNR012702"/>
    </source>
</evidence>
<comment type="caution">
    <text evidence="4">The sequence shown here is derived from an EMBL/GenBank/DDBJ whole genome shotgun (WGS) entry which is preliminary data.</text>
</comment>
<comment type="similarity">
    <text evidence="1">Belongs to the peptidase M81 family.</text>
</comment>
<reference evidence="4" key="2">
    <citation type="journal article" date="2021" name="Front. Microbiol.">
        <title>Aerobic Denitrification and Heterotrophic Sulfur Oxidation in the Genus Halomonas Revealed by Six Novel Species Characterizations and Genome-Based Analysis.</title>
        <authorList>
            <person name="Wang L."/>
            <person name="Shao Z."/>
        </authorList>
    </citation>
    <scope>NUCLEOTIDE SEQUENCE</scope>
    <source>
        <strain evidence="4">MCCC 1A05776</strain>
    </source>
</reference>
<accession>A0AAW4YQY7</accession>
<keyword evidence="1" id="KW-0645">Protease</keyword>
<dbReference type="EMBL" id="JABFTS010000002">
    <property type="protein sequence ID" value="MCE8050735.1"/>
    <property type="molecule type" value="Genomic_DNA"/>
</dbReference>
<dbReference type="InterPro" id="IPR010799">
    <property type="entry name" value="MlrC_C"/>
</dbReference>
<dbReference type="PIRSF" id="PIRSF012702">
    <property type="entry name" value="UCP012702"/>
    <property type="match status" value="1"/>
</dbReference>
<feature type="domain" description="Microcystin LR degradation protein MlrC C-terminal" evidence="2">
    <location>
        <begin position="307"/>
        <end position="484"/>
    </location>
</feature>
<sequence>MTYRVAMGGFLHETNTFAPSPATFADFEQGGGYMPMVRGQEMLAACAGINLGISGAVEAAEQAGWELVPLVWAGAIPSAPVTRDAYERIAGELVEGVRKAGPVDGVFLDLHGAMVCEHLDDGEGELLERVRRVVGPDVPVVACLDLHGNVTSRMVEMADAMVGFRTYPHIDMADSGGRAVRVLARLMAGERFAKAFTRFDYLIPIPWQCTDLEPAASLYRKLAETERQGVVSASLFMGFPAADFAECGPTLAVYGETTEAAERAMTELAQAFAAAEAEFSGRVYDAQAAVAEAQRLVGAGAKGPVILADTQDNPGAGGDSNTTGMLRALVEGGARDAAIGLLVDAEAARLAHDAGEGSLVALSLGGSSGVAGDSPYSVEAWVERLASGRLTASGPFYGGAQLDLGLSACLRIGGVRVVVTSHKAQMADREMFRFVGIEPETTEILVVKSSTHFRADFAPIASHILICIAPGPMAFHPADLNWTRLAPGMRLGPLGKAF</sequence>
<name>A0AAW4YQY7_9GAMM</name>
<gene>
    <name evidence="4" type="ORF">HOP61_05465</name>
</gene>
<proteinExistence type="inferred from homology"/>
<dbReference type="RefSeq" id="WP_234238842.1">
    <property type="nucleotide sequence ID" value="NZ_JABFTS010000002.1"/>
</dbReference>
<evidence type="ECO:0000313" key="5">
    <source>
        <dbReference type="Proteomes" id="UP001320178"/>
    </source>
</evidence>
<comment type="cofactor">
    <cofactor evidence="1">
        <name>Zn(2+)</name>
        <dbReference type="ChEBI" id="CHEBI:29105"/>
    </cofactor>
    <text evidence="1">Binds 1 zinc ion per subunit.</text>
</comment>
<organism evidence="4 5">
    <name type="scientific">Billgrantia desiderata</name>
    <dbReference type="NCBI Taxonomy" id="52021"/>
    <lineage>
        <taxon>Bacteria</taxon>
        <taxon>Pseudomonadati</taxon>
        <taxon>Pseudomonadota</taxon>
        <taxon>Gammaproteobacteria</taxon>
        <taxon>Oceanospirillales</taxon>
        <taxon>Halomonadaceae</taxon>
        <taxon>Billgrantia</taxon>
    </lineage>
</organism>
<dbReference type="InterPro" id="IPR009197">
    <property type="entry name" value="MlrC"/>
</dbReference>
<keyword evidence="1" id="KW-0482">Metalloprotease</keyword>